<evidence type="ECO:0000313" key="2">
    <source>
        <dbReference type="Proteomes" id="UP001059380"/>
    </source>
</evidence>
<dbReference type="InterPro" id="IPR014056">
    <property type="entry name" value="TypeIITA-like_toxin_pred"/>
</dbReference>
<dbReference type="RefSeq" id="WP_260795697.1">
    <property type="nucleotide sequence ID" value="NZ_CP093313.1"/>
</dbReference>
<dbReference type="EMBL" id="CP093313">
    <property type="protein sequence ID" value="UWZ86054.1"/>
    <property type="molecule type" value="Genomic_DNA"/>
</dbReference>
<proteinExistence type="predicted"/>
<name>A0A9J7BY27_9BACT</name>
<dbReference type="Proteomes" id="UP001059380">
    <property type="component" value="Chromosome"/>
</dbReference>
<keyword evidence="2" id="KW-1185">Reference proteome</keyword>
<dbReference type="NCBIfam" id="TIGR02683">
    <property type="entry name" value="upstrm_HI1419"/>
    <property type="match status" value="1"/>
</dbReference>
<gene>
    <name evidence="1" type="ORF">MOP44_08925</name>
</gene>
<dbReference type="KEGG" id="orp:MOP44_08925"/>
<dbReference type="PIRSF" id="PIRSF028744">
    <property type="entry name" value="Addict_mod_HI1419"/>
    <property type="match status" value="1"/>
</dbReference>
<sequence length="77" mass="8996">MTKYELRNYITADGKDIVSRWLSGLRDRAARVAIDRRLNRIENGNFGDHKFCQDGVWELRVDLGPGYRVYYALMGSR</sequence>
<evidence type="ECO:0000313" key="1">
    <source>
        <dbReference type="EMBL" id="UWZ86054.1"/>
    </source>
</evidence>
<accession>A0A9J7BY27</accession>
<organism evidence="1 2">
    <name type="scientific">Occallatibacter riparius</name>
    <dbReference type="NCBI Taxonomy" id="1002689"/>
    <lineage>
        <taxon>Bacteria</taxon>
        <taxon>Pseudomonadati</taxon>
        <taxon>Acidobacteriota</taxon>
        <taxon>Terriglobia</taxon>
        <taxon>Terriglobales</taxon>
        <taxon>Acidobacteriaceae</taxon>
        <taxon>Occallatibacter</taxon>
    </lineage>
</organism>
<reference evidence="1" key="1">
    <citation type="submission" date="2021-04" db="EMBL/GenBank/DDBJ databases">
        <title>Phylogenetic analysis of Acidobacteriaceae.</title>
        <authorList>
            <person name="Qiu L."/>
            <person name="Zhang Q."/>
        </authorList>
    </citation>
    <scope>NUCLEOTIDE SEQUENCE</scope>
    <source>
        <strain evidence="1">DSM 25168</strain>
    </source>
</reference>
<dbReference type="PANTHER" id="PTHR41791:SF1">
    <property type="entry name" value="SSL7039 PROTEIN"/>
    <property type="match status" value="1"/>
</dbReference>
<protein>
    <submittedName>
        <fullName evidence="1">Type II toxin-antitoxin system RelE/ParE family toxin</fullName>
    </submittedName>
</protein>
<dbReference type="AlphaFoldDB" id="A0A9J7BY27"/>
<dbReference type="PANTHER" id="PTHR41791">
    <property type="entry name" value="SSL7039 PROTEIN"/>
    <property type="match status" value="1"/>
</dbReference>